<evidence type="ECO:0000256" key="4">
    <source>
        <dbReference type="ARBA" id="ARBA00022982"/>
    </source>
</evidence>
<evidence type="ECO:0000313" key="9">
    <source>
        <dbReference type="EMBL" id="ALO44774.1"/>
    </source>
</evidence>
<dbReference type="InterPro" id="IPR009056">
    <property type="entry name" value="Cyt_c-like_dom"/>
</dbReference>
<evidence type="ECO:0000256" key="7">
    <source>
        <dbReference type="SAM" id="SignalP"/>
    </source>
</evidence>
<accession>A0A0S2K8U9</accession>
<dbReference type="InterPro" id="IPR002323">
    <property type="entry name" value="Cyt_CIE"/>
</dbReference>
<keyword evidence="5 6" id="KW-0408">Iron</keyword>
<dbReference type="InterPro" id="IPR036909">
    <property type="entry name" value="Cyt_c-like_dom_sf"/>
</dbReference>
<feature type="domain" description="Cytochrome c" evidence="8">
    <location>
        <begin position="61"/>
        <end position="148"/>
    </location>
</feature>
<keyword evidence="10" id="KW-1185">Reference proteome</keyword>
<keyword evidence="3 6" id="KW-0479">Metal-binding</keyword>
<reference evidence="9 10" key="1">
    <citation type="submission" date="2015-11" db="EMBL/GenBank/DDBJ databases">
        <authorList>
            <person name="Zhang Y."/>
            <person name="Guo Z."/>
        </authorList>
    </citation>
    <scope>NUCLEOTIDE SEQUENCE [LARGE SCALE GENOMIC DNA]</scope>
    <source>
        <strain evidence="9 10">KCTC 32221</strain>
    </source>
</reference>
<organism evidence="9 10">
    <name type="scientific">Pseudohongiella spirulinae</name>
    <dbReference type="NCBI Taxonomy" id="1249552"/>
    <lineage>
        <taxon>Bacteria</taxon>
        <taxon>Pseudomonadati</taxon>
        <taxon>Pseudomonadota</taxon>
        <taxon>Gammaproteobacteria</taxon>
        <taxon>Pseudomonadales</taxon>
        <taxon>Pseudohongiellaceae</taxon>
        <taxon>Pseudohongiella</taxon>
    </lineage>
</organism>
<dbReference type="Pfam" id="PF13442">
    <property type="entry name" value="Cytochrome_CBB3"/>
    <property type="match status" value="1"/>
</dbReference>
<dbReference type="OrthoDB" id="9814708at2"/>
<sequence precursor="true">MLNLGLKSRVVKLALLVMGIGIAGSVVAQSARDQMIADRLAPVGQVCLAGEDCASGAAPAVAQAAGGGAFDVEASYNQYCAMCHNTGMAGAPTREAADHWTTRMSEDGFDTVLANAINGINAMPARGMCATCSDDEMSELVEYLSGHSPE</sequence>
<keyword evidence="2 6" id="KW-0349">Heme</keyword>
<evidence type="ECO:0000313" key="10">
    <source>
        <dbReference type="Proteomes" id="UP000065641"/>
    </source>
</evidence>
<dbReference type="PRINTS" id="PR00607">
    <property type="entry name" value="CYTCHROMECIE"/>
</dbReference>
<evidence type="ECO:0000259" key="8">
    <source>
        <dbReference type="PROSITE" id="PS51007"/>
    </source>
</evidence>
<dbReference type="GO" id="GO:0005506">
    <property type="term" value="F:iron ion binding"/>
    <property type="evidence" value="ECO:0007669"/>
    <property type="project" value="InterPro"/>
</dbReference>
<evidence type="ECO:0000256" key="1">
    <source>
        <dbReference type="ARBA" id="ARBA00022448"/>
    </source>
</evidence>
<dbReference type="PANTHER" id="PTHR40942:SF4">
    <property type="entry name" value="CYTOCHROME C5"/>
    <property type="match status" value="1"/>
</dbReference>
<feature type="signal peptide" evidence="7">
    <location>
        <begin position="1"/>
        <end position="28"/>
    </location>
</feature>
<dbReference type="RefSeq" id="WP_058020308.1">
    <property type="nucleotide sequence ID" value="NZ_CP013189.1"/>
</dbReference>
<protein>
    <submittedName>
        <fullName evidence="9">Cytochrome c5</fullName>
    </submittedName>
</protein>
<gene>
    <name evidence="9" type="ORF">PS2015_76</name>
</gene>
<evidence type="ECO:0000256" key="6">
    <source>
        <dbReference type="PROSITE-ProRule" id="PRU00433"/>
    </source>
</evidence>
<dbReference type="PROSITE" id="PS51007">
    <property type="entry name" value="CYTC"/>
    <property type="match status" value="1"/>
</dbReference>
<evidence type="ECO:0000256" key="5">
    <source>
        <dbReference type="ARBA" id="ARBA00023004"/>
    </source>
</evidence>
<keyword evidence="1" id="KW-0813">Transport</keyword>
<dbReference type="STRING" id="1249552.PS2015_76"/>
<proteinExistence type="predicted"/>
<evidence type="ECO:0000256" key="3">
    <source>
        <dbReference type="ARBA" id="ARBA00022723"/>
    </source>
</evidence>
<dbReference type="EMBL" id="CP013189">
    <property type="protein sequence ID" value="ALO44774.1"/>
    <property type="molecule type" value="Genomic_DNA"/>
</dbReference>
<dbReference type="GO" id="GO:0009055">
    <property type="term" value="F:electron transfer activity"/>
    <property type="evidence" value="ECO:0007669"/>
    <property type="project" value="InterPro"/>
</dbReference>
<feature type="chain" id="PRO_5006601281" evidence="7">
    <location>
        <begin position="29"/>
        <end position="150"/>
    </location>
</feature>
<evidence type="ECO:0000256" key="2">
    <source>
        <dbReference type="ARBA" id="ARBA00022617"/>
    </source>
</evidence>
<keyword evidence="4" id="KW-0249">Electron transport</keyword>
<dbReference type="Gene3D" id="1.10.760.10">
    <property type="entry name" value="Cytochrome c-like domain"/>
    <property type="match status" value="1"/>
</dbReference>
<keyword evidence="7" id="KW-0732">Signal</keyword>
<dbReference type="Proteomes" id="UP000065641">
    <property type="component" value="Chromosome"/>
</dbReference>
<dbReference type="PANTHER" id="PTHR40942">
    <property type="match status" value="1"/>
</dbReference>
<dbReference type="SUPFAM" id="SSF46626">
    <property type="entry name" value="Cytochrome c"/>
    <property type="match status" value="1"/>
</dbReference>
<dbReference type="GO" id="GO:0020037">
    <property type="term" value="F:heme binding"/>
    <property type="evidence" value="ECO:0007669"/>
    <property type="project" value="InterPro"/>
</dbReference>
<dbReference type="KEGG" id="pspi:PS2015_76"/>
<dbReference type="AlphaFoldDB" id="A0A0S2K8U9"/>
<name>A0A0S2K8U9_9GAMM</name>